<evidence type="ECO:0000313" key="4">
    <source>
        <dbReference type="EMBL" id="RCK07537.1"/>
    </source>
</evidence>
<dbReference type="RefSeq" id="WP_114119990.1">
    <property type="nucleotide sequence ID" value="NZ_JPWA01000001.1"/>
</dbReference>
<dbReference type="Pfam" id="PF02661">
    <property type="entry name" value="Fic"/>
    <property type="match status" value="1"/>
</dbReference>
<evidence type="ECO:0000256" key="2">
    <source>
        <dbReference type="PIRSR" id="PIRSR640198-3"/>
    </source>
</evidence>
<keyword evidence="1" id="KW-0547">Nucleotide-binding</keyword>
<comment type="caution">
    <text evidence="4">The sequence shown here is derived from an EMBL/GenBank/DDBJ whole genome shotgun (WGS) entry which is preliminary data.</text>
</comment>
<evidence type="ECO:0000313" key="5">
    <source>
        <dbReference type="Proteomes" id="UP000252419"/>
    </source>
</evidence>
<dbReference type="PANTHER" id="PTHR13504:SF38">
    <property type="entry name" value="FIDO DOMAIN-CONTAINING PROTEIN"/>
    <property type="match status" value="1"/>
</dbReference>
<dbReference type="InterPro" id="IPR003812">
    <property type="entry name" value="Fido"/>
</dbReference>
<dbReference type="SUPFAM" id="SSF140931">
    <property type="entry name" value="Fic-like"/>
    <property type="match status" value="1"/>
</dbReference>
<keyword evidence="5" id="KW-1185">Reference proteome</keyword>
<dbReference type="InterPro" id="IPR036597">
    <property type="entry name" value="Fido-like_dom_sf"/>
</dbReference>
<name>A0A367UGV6_9PROT</name>
<feature type="site" description="Important for autoinhibition of adenylyltransferase activity" evidence="2">
    <location>
        <position position="141"/>
    </location>
</feature>
<dbReference type="Gene3D" id="1.10.3290.10">
    <property type="entry name" value="Fido-like domain"/>
    <property type="match status" value="1"/>
</dbReference>
<sequence>MIDRNKLIIEAVKSGNNTVPKILSWLERNGTRSSQPTVSRGLAELIADQRIRSEGRGRATVYLYDDYHDYFSVPGAHRRAVPYNTDLIDQYLPNETKWFSPQQLKAMVEVGGGAEMEASAYSRAIAQKLLVDLAYASSRLEGNSYSYIDTEVLVQYGKVAEGKETNETLMILNHKATISYLIDSIEDIEIDVREFKTMNSLLAAGLVDERQVGTVRQHTVGVGNSAYVPLSIPARLEDEFQKVANKAALIVDPFEQSLFLMTMISYVQFFVDVNKRTGRLMANVPLLKAGLSPLSFLNVDKTEYMRGLLSFYELGRTDVIASAFAKGYVASASRYHAYIGRDRSEIELEARNRVELHRAVKEYVEGSLELGQKLGGDFYLREFDGVVADDHDAFVVLLRKAISNLHDGNHVVYGIRRRAFDEYANLPAYGRGNTP</sequence>
<dbReference type="PANTHER" id="PTHR13504">
    <property type="entry name" value="FIDO DOMAIN-CONTAINING PROTEIN DDB_G0283145"/>
    <property type="match status" value="1"/>
</dbReference>
<protein>
    <recommendedName>
        <fullName evidence="3">Fido domain-containing protein</fullName>
    </recommendedName>
</protein>
<organism evidence="4 5">
    <name type="scientific">Thalassospira xianhensis MCCC 1A02616</name>
    <dbReference type="NCBI Taxonomy" id="1177929"/>
    <lineage>
        <taxon>Bacteria</taxon>
        <taxon>Pseudomonadati</taxon>
        <taxon>Pseudomonadota</taxon>
        <taxon>Alphaproteobacteria</taxon>
        <taxon>Rhodospirillales</taxon>
        <taxon>Thalassospiraceae</taxon>
        <taxon>Thalassospira</taxon>
    </lineage>
</organism>
<reference evidence="4 5" key="1">
    <citation type="submission" date="2014-07" db="EMBL/GenBank/DDBJ databases">
        <title>Draft genome sequence of Thalassospira xianhensis P-4 (MCCC 1A02616).</title>
        <authorList>
            <person name="Lai Q."/>
            <person name="Shao Z."/>
        </authorList>
    </citation>
    <scope>NUCLEOTIDE SEQUENCE [LARGE SCALE GENOMIC DNA]</scope>
    <source>
        <strain evidence="4 5">MCCC 1A02616</strain>
    </source>
</reference>
<dbReference type="PROSITE" id="PS51459">
    <property type="entry name" value="FIDO"/>
    <property type="match status" value="1"/>
</dbReference>
<evidence type="ECO:0000259" key="3">
    <source>
        <dbReference type="PROSITE" id="PS51459"/>
    </source>
</evidence>
<proteinExistence type="predicted"/>
<feature type="domain" description="Fido" evidence="3">
    <location>
        <begin position="190"/>
        <end position="326"/>
    </location>
</feature>
<gene>
    <name evidence="4" type="ORF">TH5_00170</name>
</gene>
<dbReference type="Proteomes" id="UP000252419">
    <property type="component" value="Unassembled WGS sequence"/>
</dbReference>
<feature type="binding site" evidence="1">
    <location>
        <begin position="272"/>
        <end position="279"/>
    </location>
    <ligand>
        <name>ATP</name>
        <dbReference type="ChEBI" id="CHEBI:30616"/>
    </ligand>
</feature>
<dbReference type="EMBL" id="JPWA01000001">
    <property type="protein sequence ID" value="RCK07537.1"/>
    <property type="molecule type" value="Genomic_DNA"/>
</dbReference>
<dbReference type="AlphaFoldDB" id="A0A367UGV6"/>
<dbReference type="InterPro" id="IPR040198">
    <property type="entry name" value="Fido_containing"/>
</dbReference>
<dbReference type="GO" id="GO:0005524">
    <property type="term" value="F:ATP binding"/>
    <property type="evidence" value="ECO:0007669"/>
    <property type="project" value="UniProtKB-KW"/>
</dbReference>
<keyword evidence="1" id="KW-0067">ATP-binding</keyword>
<evidence type="ECO:0000256" key="1">
    <source>
        <dbReference type="PIRSR" id="PIRSR640198-2"/>
    </source>
</evidence>
<accession>A0A367UGV6</accession>